<evidence type="ECO:0000313" key="7">
    <source>
        <dbReference type="EMBL" id="QDY79774.1"/>
    </source>
</evidence>
<evidence type="ECO:0000256" key="1">
    <source>
        <dbReference type="ARBA" id="ARBA00022679"/>
    </source>
</evidence>
<accession>A0A5B8JHG3</accession>
<dbReference type="PROSITE" id="PS50975">
    <property type="entry name" value="ATP_GRASP"/>
    <property type="match status" value="1"/>
</dbReference>
<keyword evidence="3" id="KW-0067">ATP-binding</keyword>
<keyword evidence="8" id="KW-1185">Reference proteome</keyword>
<dbReference type="InterPro" id="IPR011761">
    <property type="entry name" value="ATP-grasp"/>
</dbReference>
<dbReference type="SUPFAM" id="SSF55729">
    <property type="entry name" value="Acyl-CoA N-acyltransferases (Nat)"/>
    <property type="match status" value="1"/>
</dbReference>
<dbReference type="SUPFAM" id="SSF56059">
    <property type="entry name" value="Glutathione synthetase ATP-binding domain-like"/>
    <property type="match status" value="1"/>
</dbReference>
<dbReference type="InterPro" id="IPR016181">
    <property type="entry name" value="Acyl_CoA_acyltransferase"/>
</dbReference>
<dbReference type="EMBL" id="CP042266">
    <property type="protein sequence ID" value="QDY79774.1"/>
    <property type="molecule type" value="Genomic_DNA"/>
</dbReference>
<dbReference type="GO" id="GO:0005524">
    <property type="term" value="F:ATP binding"/>
    <property type="evidence" value="ECO:0007669"/>
    <property type="project" value="UniProtKB-UniRule"/>
</dbReference>
<dbReference type="OrthoDB" id="164032at2"/>
<protein>
    <submittedName>
        <fullName evidence="7">GNAT family N-acetyltransferase</fullName>
    </submittedName>
</protein>
<feature type="region of interest" description="Disordered" evidence="4">
    <location>
        <begin position="175"/>
        <end position="203"/>
    </location>
</feature>
<evidence type="ECO:0000313" key="8">
    <source>
        <dbReference type="Proteomes" id="UP000320580"/>
    </source>
</evidence>
<evidence type="ECO:0000259" key="5">
    <source>
        <dbReference type="PROSITE" id="PS50975"/>
    </source>
</evidence>
<dbReference type="Proteomes" id="UP000320580">
    <property type="component" value="Chromosome"/>
</dbReference>
<sequence>MWIRAARPTADEARAATALILASKAHWGYDTAFLDACREELTVTPADVRRRRIVVAETADGVLAGVASLDGGPPTGEIGLLFVAPELIGTGVGRALYAHLVEEAGALGCTGLTVAADPHAVGFYRSLGARPVPGAAAGPLPVLAVEVPRRPGWARAWTSGRRAVHLGNVAEFQSQFRPDTGPDAGSRRSRGVSGPGRRFRTPVPVPDRAADHYACLAAFTGLHPAAVVLPARVPAGWAGLVSRQLRWSCPEVYDGLDEAALLGQGGLGERWRNTPVVVWGQTPATAVLTGTRLGPDALRYESKRASYALFTRLAREHPGIRLPERWTPANRRAAAGLIAARARTGAGTVVKTEHGAGGSGTRILTARVAARSLPRGPLLLEEYLPGGTDPSYDGFVDASGTVHDVGVAAMDIDGTAYRGATVGPGAVSDTTAERALAFGNAVGRRLAEAGYRGWFDVDYVAGPGGLLAPVETNLRLTGPSVAFIIRQRLAENRGPAAARFVRTLDRVPLGARLPDAELLGFLERLTARCATIGTVVVPVIPSAAHDPVPFLGLAVAAPSPDHLAAVDALVHAECRSLDRLLG</sequence>
<proteinExistence type="predicted"/>
<dbReference type="Pfam" id="PF00583">
    <property type="entry name" value="Acetyltransf_1"/>
    <property type="match status" value="1"/>
</dbReference>
<dbReference type="GO" id="GO:0046872">
    <property type="term" value="F:metal ion binding"/>
    <property type="evidence" value="ECO:0007669"/>
    <property type="project" value="InterPro"/>
</dbReference>
<dbReference type="PROSITE" id="PS51186">
    <property type="entry name" value="GNAT"/>
    <property type="match status" value="1"/>
</dbReference>
<dbReference type="PANTHER" id="PTHR43877">
    <property type="entry name" value="AMINOALKYLPHOSPHONATE N-ACETYLTRANSFERASE-RELATED-RELATED"/>
    <property type="match status" value="1"/>
</dbReference>
<dbReference type="GO" id="GO:0016747">
    <property type="term" value="F:acyltransferase activity, transferring groups other than amino-acyl groups"/>
    <property type="evidence" value="ECO:0007669"/>
    <property type="project" value="InterPro"/>
</dbReference>
<dbReference type="RefSeq" id="WP_146483059.1">
    <property type="nucleotide sequence ID" value="NZ_CP042266.1"/>
</dbReference>
<dbReference type="AlphaFoldDB" id="A0A5B8JHG3"/>
<dbReference type="InterPro" id="IPR050832">
    <property type="entry name" value="Bact_Acetyltransf"/>
</dbReference>
<keyword evidence="1 7" id="KW-0808">Transferase</keyword>
<feature type="domain" description="ATP-grasp" evidence="5">
    <location>
        <begin position="312"/>
        <end position="502"/>
    </location>
</feature>
<dbReference type="Gene3D" id="3.40.630.30">
    <property type="match status" value="1"/>
</dbReference>
<evidence type="ECO:0000256" key="2">
    <source>
        <dbReference type="ARBA" id="ARBA00023315"/>
    </source>
</evidence>
<dbReference type="InterPro" id="IPR000182">
    <property type="entry name" value="GNAT_dom"/>
</dbReference>
<dbReference type="KEGG" id="sqz:FQU76_28215"/>
<keyword evidence="3" id="KW-0547">Nucleotide-binding</keyword>
<dbReference type="Gene3D" id="3.30.470.20">
    <property type="entry name" value="ATP-grasp fold, B domain"/>
    <property type="match status" value="1"/>
</dbReference>
<evidence type="ECO:0000259" key="6">
    <source>
        <dbReference type="PROSITE" id="PS51186"/>
    </source>
</evidence>
<keyword evidence="2" id="KW-0012">Acyltransferase</keyword>
<evidence type="ECO:0000256" key="4">
    <source>
        <dbReference type="SAM" id="MobiDB-lite"/>
    </source>
</evidence>
<dbReference type="CDD" id="cd04301">
    <property type="entry name" value="NAT_SF"/>
    <property type="match status" value="1"/>
</dbReference>
<organism evidence="7 8">
    <name type="scientific">Streptomyces qinzhouensis</name>
    <dbReference type="NCBI Taxonomy" id="2599401"/>
    <lineage>
        <taxon>Bacteria</taxon>
        <taxon>Bacillati</taxon>
        <taxon>Actinomycetota</taxon>
        <taxon>Actinomycetes</taxon>
        <taxon>Kitasatosporales</taxon>
        <taxon>Streptomycetaceae</taxon>
        <taxon>Streptomyces</taxon>
    </lineage>
</organism>
<reference evidence="7 8" key="1">
    <citation type="submission" date="2019-07" db="EMBL/GenBank/DDBJ databases">
        <authorList>
            <person name="Zhu P."/>
        </authorList>
    </citation>
    <scope>NUCLEOTIDE SEQUENCE [LARGE SCALE GENOMIC DNA]</scope>
    <source>
        <strain evidence="7 8">SSL-25</strain>
    </source>
</reference>
<gene>
    <name evidence="7" type="ORF">FQU76_28215</name>
</gene>
<feature type="domain" description="N-acetyltransferase" evidence="6">
    <location>
        <begin position="1"/>
        <end position="148"/>
    </location>
</feature>
<name>A0A5B8JHG3_9ACTN</name>
<evidence type="ECO:0000256" key="3">
    <source>
        <dbReference type="PROSITE-ProRule" id="PRU00409"/>
    </source>
</evidence>